<evidence type="ECO:0000259" key="1">
    <source>
        <dbReference type="Pfam" id="PF00994"/>
    </source>
</evidence>
<name>A0A9W5Y6C2_9CLOT</name>
<gene>
    <name evidence="2" type="ORF">CFOLD11_43730</name>
</gene>
<dbReference type="SUPFAM" id="SSF53218">
    <property type="entry name" value="Molybdenum cofactor biosynthesis proteins"/>
    <property type="match status" value="1"/>
</dbReference>
<organism evidence="2 3">
    <name type="scientific">Clostridium folliculivorans</name>
    <dbReference type="NCBI Taxonomy" id="2886038"/>
    <lineage>
        <taxon>Bacteria</taxon>
        <taxon>Bacillati</taxon>
        <taxon>Bacillota</taxon>
        <taxon>Clostridia</taxon>
        <taxon>Eubacteriales</taxon>
        <taxon>Clostridiaceae</taxon>
        <taxon>Clostridium</taxon>
    </lineage>
</organism>
<comment type="caution">
    <text evidence="2">The sequence shown here is derived from an EMBL/GenBank/DDBJ whole genome shotgun (WGS) entry which is preliminary data.</text>
</comment>
<protein>
    <recommendedName>
        <fullName evidence="1">MoaB/Mog domain-containing protein</fullName>
    </recommendedName>
</protein>
<evidence type="ECO:0000313" key="3">
    <source>
        <dbReference type="Proteomes" id="UP001057868"/>
    </source>
</evidence>
<accession>A0A9W5Y6C2</accession>
<dbReference type="InterPro" id="IPR001453">
    <property type="entry name" value="MoaB/Mog_dom"/>
</dbReference>
<dbReference type="Proteomes" id="UP001057868">
    <property type="component" value="Unassembled WGS sequence"/>
</dbReference>
<dbReference type="InterPro" id="IPR050101">
    <property type="entry name" value="CinA"/>
</dbReference>
<keyword evidence="3" id="KW-1185">Reference proteome</keyword>
<dbReference type="PANTHER" id="PTHR13939:SF0">
    <property type="entry name" value="NMN AMIDOHYDROLASE-LIKE PROTEIN YFAY"/>
    <property type="match status" value="1"/>
</dbReference>
<dbReference type="AlphaFoldDB" id="A0A9W5Y6C2"/>
<proteinExistence type="predicted"/>
<reference evidence="2" key="1">
    <citation type="journal article" date="2023" name="Int. J. Syst. Evol. Microbiol.">
        <title>&lt;i&gt;Clostridium folliculivorans&lt;/i&gt; sp. nov., isolated from soil samples of an organic paddy in Japan.</title>
        <authorList>
            <person name="Tazawa J."/>
            <person name="Kobayashi H."/>
            <person name="Tanizawa Y."/>
            <person name="Uchino A."/>
            <person name="Tanaka F."/>
            <person name="Urashima Y."/>
            <person name="Miura S."/>
            <person name="Sakamoto M."/>
            <person name="Ohkuma M."/>
            <person name="Tohno M."/>
        </authorList>
    </citation>
    <scope>NUCLEOTIDE SEQUENCE</scope>
    <source>
        <strain evidence="2">D1-1</strain>
    </source>
</reference>
<dbReference type="EMBL" id="BQXY01000013">
    <property type="protein sequence ID" value="GKU27546.1"/>
    <property type="molecule type" value="Genomic_DNA"/>
</dbReference>
<dbReference type="Gene3D" id="3.40.980.10">
    <property type="entry name" value="MoaB/Mog-like domain"/>
    <property type="match status" value="1"/>
</dbReference>
<dbReference type="Pfam" id="PF00994">
    <property type="entry name" value="MoCF_biosynth"/>
    <property type="match status" value="1"/>
</dbReference>
<feature type="domain" description="MoaB/Mog" evidence="1">
    <location>
        <begin position="4"/>
        <end position="66"/>
    </location>
</feature>
<sequence>MRAEIISVGTEILLGDIVNTNAQFLAKELAAIGIAVYNQTVVGDNEERMLKAFKNAFEKCDLIVTTEVRC</sequence>
<evidence type="ECO:0000313" key="2">
    <source>
        <dbReference type="EMBL" id="GKU27546.1"/>
    </source>
</evidence>
<dbReference type="PANTHER" id="PTHR13939">
    <property type="entry name" value="NICOTINAMIDE-NUCLEOTIDE AMIDOHYDROLASE PNCC"/>
    <property type="match status" value="1"/>
</dbReference>
<dbReference type="InterPro" id="IPR036425">
    <property type="entry name" value="MoaB/Mog-like_dom_sf"/>
</dbReference>